<keyword evidence="2" id="KW-1185">Reference proteome</keyword>
<dbReference type="Proteomes" id="UP001165074">
    <property type="component" value="Unassembled WGS sequence"/>
</dbReference>
<organism evidence="1 2">
    <name type="scientific">Actinoallomurus iriomotensis</name>
    <dbReference type="NCBI Taxonomy" id="478107"/>
    <lineage>
        <taxon>Bacteria</taxon>
        <taxon>Bacillati</taxon>
        <taxon>Actinomycetota</taxon>
        <taxon>Actinomycetes</taxon>
        <taxon>Streptosporangiales</taxon>
        <taxon>Thermomonosporaceae</taxon>
        <taxon>Actinoallomurus</taxon>
    </lineage>
</organism>
<dbReference type="EMBL" id="BSTK01000010">
    <property type="protein sequence ID" value="GLY88503.1"/>
    <property type="molecule type" value="Genomic_DNA"/>
</dbReference>
<evidence type="ECO:0000313" key="1">
    <source>
        <dbReference type="EMBL" id="GLY88503.1"/>
    </source>
</evidence>
<comment type="caution">
    <text evidence="1">The sequence shown here is derived from an EMBL/GenBank/DDBJ whole genome shotgun (WGS) entry which is preliminary data.</text>
</comment>
<accession>A0A9W6S7G2</accession>
<protein>
    <recommendedName>
        <fullName evidence="3">DUF222 domain-containing protein</fullName>
    </recommendedName>
</protein>
<sequence>MTATDARDLGTLIANAEASDARSLTSATERHHHIGALITGARINRSLSRTAGTDRDPQRLITQGEAVTSELLTTADDAVPTRHRDIGTLIAHAGTRINHAMADRRKRWCVSASPPTNGIARYRPPDSVRRLVQHRDRRCVFPGCRRPVRYCDADHTTAYH</sequence>
<gene>
    <name evidence="1" type="ORF">Airi02_064320</name>
</gene>
<evidence type="ECO:0000313" key="2">
    <source>
        <dbReference type="Proteomes" id="UP001165074"/>
    </source>
</evidence>
<name>A0A9W6S7G2_9ACTN</name>
<dbReference type="RefSeq" id="WP_285578306.1">
    <property type="nucleotide sequence ID" value="NZ_BSTK01000010.1"/>
</dbReference>
<evidence type="ECO:0008006" key="3">
    <source>
        <dbReference type="Google" id="ProtNLM"/>
    </source>
</evidence>
<reference evidence="1" key="1">
    <citation type="submission" date="2023-03" db="EMBL/GenBank/DDBJ databases">
        <title>Actinoallomurus iriomotensis NBRC 103684.</title>
        <authorList>
            <person name="Ichikawa N."/>
            <person name="Sato H."/>
            <person name="Tonouchi N."/>
        </authorList>
    </citation>
    <scope>NUCLEOTIDE SEQUENCE</scope>
    <source>
        <strain evidence="1">NBRC 103684</strain>
    </source>
</reference>
<dbReference type="AlphaFoldDB" id="A0A9W6S7G2"/>
<proteinExistence type="predicted"/>